<evidence type="ECO:0000313" key="9">
    <source>
        <dbReference type="EMBL" id="CAA0822505.1"/>
    </source>
</evidence>
<gene>
    <name evidence="9" type="ORF">SHERM_19976</name>
</gene>
<evidence type="ECO:0000256" key="5">
    <source>
        <dbReference type="ARBA" id="ARBA00022475"/>
    </source>
</evidence>
<dbReference type="GO" id="GO:0005886">
    <property type="term" value="C:plasma membrane"/>
    <property type="evidence" value="ECO:0007669"/>
    <property type="project" value="UniProtKB-SubCell"/>
</dbReference>
<comment type="caution">
    <text evidence="9">The sequence shown here is derived from an EMBL/GenBank/DDBJ whole genome shotgun (WGS) entry which is preliminary data.</text>
</comment>
<comment type="function">
    <text evidence="1">Involved in auxin transport. Regulator of the auxin signaling pathway.</text>
</comment>
<dbReference type="InterPro" id="IPR039621">
    <property type="entry name" value="BG1-like"/>
</dbReference>
<organism evidence="9 10">
    <name type="scientific">Striga hermonthica</name>
    <name type="common">Purple witchweed</name>
    <name type="synonym">Buchnera hermonthica</name>
    <dbReference type="NCBI Taxonomy" id="68872"/>
    <lineage>
        <taxon>Eukaryota</taxon>
        <taxon>Viridiplantae</taxon>
        <taxon>Streptophyta</taxon>
        <taxon>Embryophyta</taxon>
        <taxon>Tracheophyta</taxon>
        <taxon>Spermatophyta</taxon>
        <taxon>Magnoliopsida</taxon>
        <taxon>eudicotyledons</taxon>
        <taxon>Gunneridae</taxon>
        <taxon>Pentapetalae</taxon>
        <taxon>asterids</taxon>
        <taxon>lamiids</taxon>
        <taxon>Lamiales</taxon>
        <taxon>Orobanchaceae</taxon>
        <taxon>Buchnereae</taxon>
        <taxon>Striga</taxon>
    </lineage>
</organism>
<evidence type="ECO:0008006" key="11">
    <source>
        <dbReference type="Google" id="ProtNLM"/>
    </source>
</evidence>
<feature type="region of interest" description="Disordered" evidence="8">
    <location>
        <begin position="54"/>
        <end position="133"/>
    </location>
</feature>
<reference evidence="9" key="1">
    <citation type="submission" date="2019-12" db="EMBL/GenBank/DDBJ databases">
        <authorList>
            <person name="Scholes J."/>
        </authorList>
    </citation>
    <scope>NUCLEOTIDE SEQUENCE</scope>
</reference>
<dbReference type="Proteomes" id="UP001153555">
    <property type="component" value="Unassembled WGS sequence"/>
</dbReference>
<comment type="similarity">
    <text evidence="3">Belongs to the BIG GRAIN 1 (BG1) plant protein family.</text>
</comment>
<name>A0A9N7RA46_STRHE</name>
<dbReference type="GO" id="GO:0009734">
    <property type="term" value="P:auxin-activated signaling pathway"/>
    <property type="evidence" value="ECO:0007669"/>
    <property type="project" value="UniProtKB-KW"/>
</dbReference>
<sequence>MSTTSLSSHHKIHRRNNSGELDVFEAARYFSIAAHDHTVPSRMSLDMPMIMRAGPPDFHHGTNNAKIKHPKSEGKNKAHKQPSSPGGRLASFLNSLFNQTTLKKKKPKPAKEFDDENGPGGARRKRRSSISHFRVITSSVTAAGDNPTNNNNSYSYYRNDSIVNSKKSGFRTPPPYVDTPTKSYKTVSMVLAEKNGPERKGEDRGPWIFQEKSRVLEEKNPEALDLGFFDWKSKEERENAKFGDVDDGGESDSSSDLFDLPSHELDYYSSGLPVYESTHMDRIKIGVPISRTTIV</sequence>
<accession>A0A9N7RA46</accession>
<keyword evidence="5" id="KW-1003">Cell membrane</keyword>
<evidence type="ECO:0000256" key="6">
    <source>
        <dbReference type="ARBA" id="ARBA00023136"/>
    </source>
</evidence>
<evidence type="ECO:0000256" key="4">
    <source>
        <dbReference type="ARBA" id="ARBA00022448"/>
    </source>
</evidence>
<proteinExistence type="inferred from homology"/>
<feature type="compositionally biased region" description="Polar residues" evidence="8">
    <location>
        <begin position="92"/>
        <end position="101"/>
    </location>
</feature>
<dbReference type="OrthoDB" id="1871242at2759"/>
<dbReference type="PANTHER" id="PTHR33541">
    <property type="entry name" value="PROTEIN BIG GRAIN 1-LIKE A-RELATED"/>
    <property type="match status" value="1"/>
</dbReference>
<feature type="region of interest" description="Disordered" evidence="8">
    <location>
        <begin position="239"/>
        <end position="258"/>
    </location>
</feature>
<dbReference type="PANTHER" id="PTHR33541:SF11">
    <property type="entry name" value="PROTEIN BIG GRAIN 1-LIKE E"/>
    <property type="match status" value="1"/>
</dbReference>
<keyword evidence="7" id="KW-0927">Auxin signaling pathway</keyword>
<keyword evidence="4" id="KW-0813">Transport</keyword>
<dbReference type="AlphaFoldDB" id="A0A9N7RA46"/>
<evidence type="ECO:0000313" key="10">
    <source>
        <dbReference type="Proteomes" id="UP001153555"/>
    </source>
</evidence>
<evidence type="ECO:0000256" key="8">
    <source>
        <dbReference type="SAM" id="MobiDB-lite"/>
    </source>
</evidence>
<comment type="subcellular location">
    <subcellularLocation>
        <location evidence="2">Cell membrane</location>
    </subcellularLocation>
</comment>
<evidence type="ECO:0000256" key="3">
    <source>
        <dbReference type="ARBA" id="ARBA00010067"/>
    </source>
</evidence>
<keyword evidence="10" id="KW-1185">Reference proteome</keyword>
<evidence type="ECO:0000256" key="2">
    <source>
        <dbReference type="ARBA" id="ARBA00004236"/>
    </source>
</evidence>
<protein>
    <recommendedName>
        <fullName evidence="11">Protein BIG GRAIN 1-like E</fullName>
    </recommendedName>
</protein>
<dbReference type="EMBL" id="CACSLK010023397">
    <property type="protein sequence ID" value="CAA0822505.1"/>
    <property type="molecule type" value="Genomic_DNA"/>
</dbReference>
<evidence type="ECO:0000256" key="7">
    <source>
        <dbReference type="ARBA" id="ARBA00023294"/>
    </source>
</evidence>
<evidence type="ECO:0000256" key="1">
    <source>
        <dbReference type="ARBA" id="ARBA00002281"/>
    </source>
</evidence>
<keyword evidence="6" id="KW-0472">Membrane</keyword>